<dbReference type="EMBL" id="GBRH01210339">
    <property type="protein sequence ID" value="JAD87556.1"/>
    <property type="molecule type" value="Transcribed_RNA"/>
</dbReference>
<organism evidence="1">
    <name type="scientific">Arundo donax</name>
    <name type="common">Giant reed</name>
    <name type="synonym">Donax arundinaceus</name>
    <dbReference type="NCBI Taxonomy" id="35708"/>
    <lineage>
        <taxon>Eukaryota</taxon>
        <taxon>Viridiplantae</taxon>
        <taxon>Streptophyta</taxon>
        <taxon>Embryophyta</taxon>
        <taxon>Tracheophyta</taxon>
        <taxon>Spermatophyta</taxon>
        <taxon>Magnoliopsida</taxon>
        <taxon>Liliopsida</taxon>
        <taxon>Poales</taxon>
        <taxon>Poaceae</taxon>
        <taxon>PACMAD clade</taxon>
        <taxon>Arundinoideae</taxon>
        <taxon>Arundineae</taxon>
        <taxon>Arundo</taxon>
    </lineage>
</organism>
<sequence>MVRKLYCSKLLLKNILNFQKKSIFKKYFKNLHFLAETTSLIRSCSVDTDLAAGHCNTMVCIIKILTAKSSLDQICD</sequence>
<protein>
    <submittedName>
        <fullName evidence="1">Uncharacterized protein</fullName>
    </submittedName>
</protein>
<proteinExistence type="predicted"/>
<reference evidence="1" key="2">
    <citation type="journal article" date="2015" name="Data Brief">
        <title>Shoot transcriptome of the giant reed, Arundo donax.</title>
        <authorList>
            <person name="Barrero R.A."/>
            <person name="Guerrero F.D."/>
            <person name="Moolhuijzen P."/>
            <person name="Goolsby J.A."/>
            <person name="Tidwell J."/>
            <person name="Bellgard S.E."/>
            <person name="Bellgard M.I."/>
        </authorList>
    </citation>
    <scope>NUCLEOTIDE SEQUENCE</scope>
    <source>
        <tissue evidence="1">Shoot tissue taken approximately 20 cm above the soil surface</tissue>
    </source>
</reference>
<evidence type="ECO:0000313" key="1">
    <source>
        <dbReference type="EMBL" id="JAD87556.1"/>
    </source>
</evidence>
<name>A0A0A9DIE4_ARUDO</name>
<dbReference type="AlphaFoldDB" id="A0A0A9DIE4"/>
<accession>A0A0A9DIE4</accession>
<reference evidence="1" key="1">
    <citation type="submission" date="2014-09" db="EMBL/GenBank/DDBJ databases">
        <authorList>
            <person name="Magalhaes I.L.F."/>
            <person name="Oliveira U."/>
            <person name="Santos F.R."/>
            <person name="Vidigal T.H.D.A."/>
            <person name="Brescovit A.D."/>
            <person name="Santos A.J."/>
        </authorList>
    </citation>
    <scope>NUCLEOTIDE SEQUENCE</scope>
    <source>
        <tissue evidence="1">Shoot tissue taken approximately 20 cm above the soil surface</tissue>
    </source>
</reference>